<reference evidence="3" key="3">
    <citation type="submission" date="2016-03" db="UniProtKB">
        <authorList>
            <consortium name="EnsemblProtists"/>
        </authorList>
    </citation>
    <scope>IDENTIFICATION</scope>
</reference>
<name>L1JPI7_GUITC</name>
<dbReference type="AlphaFoldDB" id="L1JPI7"/>
<dbReference type="OMA" id="FYAMPHI"/>
<protein>
    <recommendedName>
        <fullName evidence="1">Limiting CO2-inducible protein B/C beta carbonyic anhydrase domain-containing protein</fullName>
    </recommendedName>
</protein>
<dbReference type="EnsemblProtists" id="EKX50506">
    <property type="protein sequence ID" value="EKX50506"/>
    <property type="gene ID" value="GUITHDRAFT_66934"/>
</dbReference>
<evidence type="ECO:0000313" key="4">
    <source>
        <dbReference type="Proteomes" id="UP000011087"/>
    </source>
</evidence>
<dbReference type="PaxDb" id="55529-EKX50506"/>
<dbReference type="STRING" id="905079.L1JPI7"/>
<sequence>MLHLDKNNQHASNTLFPSRAVPENVFIEHANKVLNDHGFNSKTSINLVSHCRDELCRPFTEAIDSTWQKPSFNIASLAGMVYCGRTGFRAAMAHAPNIDGKERYVIWVASHIALGEGEPGIVYRPGREHASTACGALLAALREIQSGKLNVQLDPTDLEMSLLKQQIVGYLRYGQVPSLVELTYAVHECILADVKRTAQLAVDRDMCEYVIISGIQVHGAYNSNFFWPGTF</sequence>
<dbReference type="OrthoDB" id="9973131at2759"/>
<dbReference type="PANTHER" id="PTHR38016:SF1">
    <property type="entry name" value="LIMITING CO2-INDUCIBLE PROTEIN B_C BETA CARBONYIC ANHYDRASE DOMAIN-CONTAINING PROTEIN"/>
    <property type="match status" value="1"/>
</dbReference>
<dbReference type="eggNOG" id="ENOG502S48Q">
    <property type="taxonomic scope" value="Eukaryota"/>
</dbReference>
<feature type="non-terminal residue" evidence="2">
    <location>
        <position position="231"/>
    </location>
</feature>
<reference evidence="4" key="2">
    <citation type="submission" date="2012-11" db="EMBL/GenBank/DDBJ databases">
        <authorList>
            <person name="Kuo A."/>
            <person name="Curtis B.A."/>
            <person name="Tanifuji G."/>
            <person name="Burki F."/>
            <person name="Gruber A."/>
            <person name="Irimia M."/>
            <person name="Maruyama S."/>
            <person name="Arias M.C."/>
            <person name="Ball S.G."/>
            <person name="Gile G.H."/>
            <person name="Hirakawa Y."/>
            <person name="Hopkins J.F."/>
            <person name="Rensing S.A."/>
            <person name="Schmutz J."/>
            <person name="Symeonidi A."/>
            <person name="Elias M."/>
            <person name="Eveleigh R.J."/>
            <person name="Herman E.K."/>
            <person name="Klute M.J."/>
            <person name="Nakayama T."/>
            <person name="Obornik M."/>
            <person name="Reyes-Prieto A."/>
            <person name="Armbrust E.V."/>
            <person name="Aves S.J."/>
            <person name="Beiko R.G."/>
            <person name="Coutinho P."/>
            <person name="Dacks J.B."/>
            <person name="Durnford D.G."/>
            <person name="Fast N.M."/>
            <person name="Green B.R."/>
            <person name="Grisdale C."/>
            <person name="Hempe F."/>
            <person name="Henrissat B."/>
            <person name="Hoppner M.P."/>
            <person name="Ishida K.-I."/>
            <person name="Kim E."/>
            <person name="Koreny L."/>
            <person name="Kroth P.G."/>
            <person name="Liu Y."/>
            <person name="Malik S.-B."/>
            <person name="Maier U.G."/>
            <person name="McRose D."/>
            <person name="Mock T."/>
            <person name="Neilson J.A."/>
            <person name="Onodera N.T."/>
            <person name="Poole A.M."/>
            <person name="Pritham E.J."/>
            <person name="Richards T.A."/>
            <person name="Rocap G."/>
            <person name="Roy S.W."/>
            <person name="Sarai C."/>
            <person name="Schaack S."/>
            <person name="Shirato S."/>
            <person name="Slamovits C.H."/>
            <person name="Spencer D.F."/>
            <person name="Suzuki S."/>
            <person name="Worden A.Z."/>
            <person name="Zauner S."/>
            <person name="Barry K."/>
            <person name="Bell C."/>
            <person name="Bharti A.K."/>
            <person name="Crow J.A."/>
            <person name="Grimwood J."/>
            <person name="Kramer R."/>
            <person name="Lindquist E."/>
            <person name="Lucas S."/>
            <person name="Salamov A."/>
            <person name="McFadden G.I."/>
            <person name="Lane C.E."/>
            <person name="Keeling P.J."/>
            <person name="Gray M.W."/>
            <person name="Grigoriev I.V."/>
            <person name="Archibald J.M."/>
        </authorList>
    </citation>
    <scope>NUCLEOTIDE SEQUENCE</scope>
    <source>
        <strain evidence="4">CCMP2712</strain>
    </source>
</reference>
<dbReference type="RefSeq" id="XP_005837486.1">
    <property type="nucleotide sequence ID" value="XM_005837429.1"/>
</dbReference>
<evidence type="ECO:0000313" key="2">
    <source>
        <dbReference type="EMBL" id="EKX50506.1"/>
    </source>
</evidence>
<dbReference type="Proteomes" id="UP000011087">
    <property type="component" value="Unassembled WGS sequence"/>
</dbReference>
<dbReference type="GeneID" id="17307218"/>
<organism evidence="2">
    <name type="scientific">Guillardia theta (strain CCMP2712)</name>
    <name type="common">Cryptophyte</name>
    <dbReference type="NCBI Taxonomy" id="905079"/>
    <lineage>
        <taxon>Eukaryota</taxon>
        <taxon>Cryptophyceae</taxon>
        <taxon>Pyrenomonadales</taxon>
        <taxon>Geminigeraceae</taxon>
        <taxon>Guillardia</taxon>
    </lineage>
</organism>
<gene>
    <name evidence="2" type="ORF">GUITHDRAFT_66934</name>
</gene>
<dbReference type="PANTHER" id="PTHR38016">
    <property type="entry name" value="UNNAMED PRODUCT"/>
    <property type="match status" value="1"/>
</dbReference>
<dbReference type="Pfam" id="PF18599">
    <property type="entry name" value="LCIB_C_CA"/>
    <property type="match status" value="1"/>
</dbReference>
<dbReference type="KEGG" id="gtt:GUITHDRAFT_66934"/>
<feature type="domain" description="Limiting CO2-inducible protein B/C beta carbonyic anhydrase" evidence="1">
    <location>
        <begin position="21"/>
        <end position="230"/>
    </location>
</feature>
<evidence type="ECO:0000313" key="3">
    <source>
        <dbReference type="EnsemblProtists" id="EKX50506"/>
    </source>
</evidence>
<evidence type="ECO:0000259" key="1">
    <source>
        <dbReference type="Pfam" id="PF18599"/>
    </source>
</evidence>
<reference evidence="2 4" key="1">
    <citation type="journal article" date="2012" name="Nature">
        <title>Algal genomes reveal evolutionary mosaicism and the fate of nucleomorphs.</title>
        <authorList>
            <consortium name="DOE Joint Genome Institute"/>
            <person name="Curtis B.A."/>
            <person name="Tanifuji G."/>
            <person name="Burki F."/>
            <person name="Gruber A."/>
            <person name="Irimia M."/>
            <person name="Maruyama S."/>
            <person name="Arias M.C."/>
            <person name="Ball S.G."/>
            <person name="Gile G.H."/>
            <person name="Hirakawa Y."/>
            <person name="Hopkins J.F."/>
            <person name="Kuo A."/>
            <person name="Rensing S.A."/>
            <person name="Schmutz J."/>
            <person name="Symeonidi A."/>
            <person name="Elias M."/>
            <person name="Eveleigh R.J."/>
            <person name="Herman E.K."/>
            <person name="Klute M.J."/>
            <person name="Nakayama T."/>
            <person name="Obornik M."/>
            <person name="Reyes-Prieto A."/>
            <person name="Armbrust E.V."/>
            <person name="Aves S.J."/>
            <person name="Beiko R.G."/>
            <person name="Coutinho P."/>
            <person name="Dacks J.B."/>
            <person name="Durnford D.G."/>
            <person name="Fast N.M."/>
            <person name="Green B.R."/>
            <person name="Grisdale C.J."/>
            <person name="Hempel F."/>
            <person name="Henrissat B."/>
            <person name="Hoppner M.P."/>
            <person name="Ishida K."/>
            <person name="Kim E."/>
            <person name="Koreny L."/>
            <person name="Kroth P.G."/>
            <person name="Liu Y."/>
            <person name="Malik S.B."/>
            <person name="Maier U.G."/>
            <person name="McRose D."/>
            <person name="Mock T."/>
            <person name="Neilson J.A."/>
            <person name="Onodera N.T."/>
            <person name="Poole A.M."/>
            <person name="Pritham E.J."/>
            <person name="Richards T.A."/>
            <person name="Rocap G."/>
            <person name="Roy S.W."/>
            <person name="Sarai C."/>
            <person name="Schaack S."/>
            <person name="Shirato S."/>
            <person name="Slamovits C.H."/>
            <person name="Spencer D.F."/>
            <person name="Suzuki S."/>
            <person name="Worden A.Z."/>
            <person name="Zauner S."/>
            <person name="Barry K."/>
            <person name="Bell C."/>
            <person name="Bharti A.K."/>
            <person name="Crow J.A."/>
            <person name="Grimwood J."/>
            <person name="Kramer R."/>
            <person name="Lindquist E."/>
            <person name="Lucas S."/>
            <person name="Salamov A."/>
            <person name="McFadden G.I."/>
            <person name="Lane C.E."/>
            <person name="Keeling P.J."/>
            <person name="Gray M.W."/>
            <person name="Grigoriev I.V."/>
            <person name="Archibald J.M."/>
        </authorList>
    </citation>
    <scope>NUCLEOTIDE SEQUENCE</scope>
    <source>
        <strain evidence="2 4">CCMP2712</strain>
    </source>
</reference>
<dbReference type="HOGENOM" id="CLU_071940_0_0_1"/>
<proteinExistence type="predicted"/>
<dbReference type="InterPro" id="IPR040703">
    <property type="entry name" value="LCIB/C_CA"/>
</dbReference>
<keyword evidence="4" id="KW-1185">Reference proteome</keyword>
<dbReference type="EMBL" id="JH992978">
    <property type="protein sequence ID" value="EKX50506.1"/>
    <property type="molecule type" value="Genomic_DNA"/>
</dbReference>
<accession>L1JPI7</accession>